<comment type="caution">
    <text evidence="1">The sequence shown here is derived from an EMBL/GenBank/DDBJ whole genome shotgun (WGS) entry which is preliminary data.</text>
</comment>
<sequence>MTNLTASFRSCISSEREVPVDQPPSDVLFRLDNALVARFGSPACVVPLSIYGNARRRRVVGDDEIIDAFRRTRLRLWFEMT</sequence>
<proteinExistence type="predicted"/>
<dbReference type="EMBL" id="BGZK01002980">
    <property type="protein sequence ID" value="GBP97651.1"/>
    <property type="molecule type" value="Genomic_DNA"/>
</dbReference>
<evidence type="ECO:0000313" key="2">
    <source>
        <dbReference type="Proteomes" id="UP000299102"/>
    </source>
</evidence>
<evidence type="ECO:0000313" key="1">
    <source>
        <dbReference type="EMBL" id="GBP97651.1"/>
    </source>
</evidence>
<protein>
    <submittedName>
        <fullName evidence="1">Uncharacterized protein</fullName>
    </submittedName>
</protein>
<dbReference type="AlphaFoldDB" id="A0A4C2A9W5"/>
<keyword evidence="2" id="KW-1185">Reference proteome</keyword>
<accession>A0A4C2A9W5</accession>
<name>A0A4C2A9W5_EUMVA</name>
<organism evidence="1 2">
    <name type="scientific">Eumeta variegata</name>
    <name type="common">Bagworm moth</name>
    <name type="synonym">Eumeta japonica</name>
    <dbReference type="NCBI Taxonomy" id="151549"/>
    <lineage>
        <taxon>Eukaryota</taxon>
        <taxon>Metazoa</taxon>
        <taxon>Ecdysozoa</taxon>
        <taxon>Arthropoda</taxon>
        <taxon>Hexapoda</taxon>
        <taxon>Insecta</taxon>
        <taxon>Pterygota</taxon>
        <taxon>Neoptera</taxon>
        <taxon>Endopterygota</taxon>
        <taxon>Lepidoptera</taxon>
        <taxon>Glossata</taxon>
        <taxon>Ditrysia</taxon>
        <taxon>Tineoidea</taxon>
        <taxon>Psychidae</taxon>
        <taxon>Oiketicinae</taxon>
        <taxon>Eumeta</taxon>
    </lineage>
</organism>
<reference evidence="1 2" key="1">
    <citation type="journal article" date="2019" name="Commun. Biol.">
        <title>The bagworm genome reveals a unique fibroin gene that provides high tensile strength.</title>
        <authorList>
            <person name="Kono N."/>
            <person name="Nakamura H."/>
            <person name="Ohtoshi R."/>
            <person name="Tomita M."/>
            <person name="Numata K."/>
            <person name="Arakawa K."/>
        </authorList>
    </citation>
    <scope>NUCLEOTIDE SEQUENCE [LARGE SCALE GENOMIC DNA]</scope>
</reference>
<dbReference type="Proteomes" id="UP000299102">
    <property type="component" value="Unassembled WGS sequence"/>
</dbReference>
<gene>
    <name evidence="1" type="ORF">EVAR_71422_1</name>
</gene>